<accession>W4H0B3</accession>
<reference evidence="2" key="1">
    <citation type="submission" date="2013-12" db="EMBL/GenBank/DDBJ databases">
        <title>The Genome Sequence of Aphanomyces astaci APO3.</title>
        <authorList>
            <consortium name="The Broad Institute Genomics Platform"/>
            <person name="Russ C."/>
            <person name="Tyler B."/>
            <person name="van West P."/>
            <person name="Dieguez-Uribeondo J."/>
            <person name="Young S.K."/>
            <person name="Zeng Q."/>
            <person name="Gargeya S."/>
            <person name="Fitzgerald M."/>
            <person name="Abouelleil A."/>
            <person name="Alvarado L."/>
            <person name="Chapman S.B."/>
            <person name="Gainer-Dewar J."/>
            <person name="Goldberg J."/>
            <person name="Griggs A."/>
            <person name="Gujja S."/>
            <person name="Hansen M."/>
            <person name="Howarth C."/>
            <person name="Imamovic A."/>
            <person name="Ireland A."/>
            <person name="Larimer J."/>
            <person name="McCowan C."/>
            <person name="Murphy C."/>
            <person name="Pearson M."/>
            <person name="Poon T.W."/>
            <person name="Priest M."/>
            <person name="Roberts A."/>
            <person name="Saif S."/>
            <person name="Shea T."/>
            <person name="Sykes S."/>
            <person name="Wortman J."/>
            <person name="Nusbaum C."/>
            <person name="Birren B."/>
        </authorList>
    </citation>
    <scope>NUCLEOTIDE SEQUENCE [LARGE SCALE GENOMIC DNA]</scope>
    <source>
        <strain evidence="2">APO3</strain>
    </source>
</reference>
<dbReference type="GeneID" id="20805110"/>
<feature type="compositionally biased region" description="Low complexity" evidence="1">
    <location>
        <begin position="647"/>
        <end position="657"/>
    </location>
</feature>
<dbReference type="OrthoDB" id="67327at2759"/>
<feature type="region of interest" description="Disordered" evidence="1">
    <location>
        <begin position="638"/>
        <end position="657"/>
    </location>
</feature>
<feature type="compositionally biased region" description="Low complexity" evidence="1">
    <location>
        <begin position="715"/>
        <end position="734"/>
    </location>
</feature>
<feature type="compositionally biased region" description="Low complexity" evidence="1">
    <location>
        <begin position="780"/>
        <end position="796"/>
    </location>
</feature>
<name>W4H0B3_APHAT</name>
<dbReference type="AlphaFoldDB" id="W4H0B3"/>
<sequence>MSVQVSACSACGGRNMPGHLSYKGSGLCFADSCPRRQVRGHHCVRHILSLDSAANKVLPVRKCVLCGRDATLLLEAHIDLHTYMTTSTSTLQDLLASTPTLQDDSPQAPLPIVLAKKVPGSRKRPARPRGFHRVKRPALNHPFGPNPRRSLQQTDNVLYLGGDSDLFEHGTASRTALLQQHVDSQVAPATTTPKPVATCGASAFCLNPRGSNGFCHWHKAPPSVPVVEPPPPARSHVAVLLPKPTRPTPPIAQCTYIGCLQPPVAVHGLCLQHAPGSVHQCCNVFCTQPATTVNGYCLAHASLSTDLHQQSAECSLPSCTAKAVQGGEAAPQRLCALHCRDATSRPSSVKVALPSNAAAGLLPVCQHPLCKNVASAANNSEYCPLHVSFNAASSSRVDGCTEVADHAPHRPPQPPQVPTIKCKIRHCDIQAKSQGLCQQHYRMSAIPNAEPVEDNSVPLPPIVADSGAHQPVVAPVIPNSTSGAKHTVTVCKVPSCGRMALIFGHCRSHYNSLRCTYPRCKELQSGDTYCAAHERATAQRDQVRVKLESPLSGGAPHASDGATMHGYCSRQDNLHQDVPTEPTGALATPAPTSAGYGEAVDNFPSVSRAPETSTPSTVAPSAVAQIAAAIDTILEPVSPQENTVADETPPTSSETATTCGATASGYCGDHMPILTKVVPSLCKTPNCLFRPKTNGFCQKHFIESRTTDIAPVVTSNQASSQAASSPDAGSSQGGNRTEGTTNASSVSVPRTSCKHLDCLQHAATDAEYCPVHKQLPNLFSSSTTPSTSQDSQGQSTPHSSTKLDTDPHTRNDNVKVCKVRGCVVSAKTQGFCRGHALTNQASVCDSAVPHIDNMPATCKAAGCSVVAKSKGYCRRHGNQIEQQAPQPPATVDLTSDDSPTTSVTANRTSYERCSVTGCRLKVKLNGMCRVHYYTPTMCQVSGCLFRSKMAGFCTIHAPASSK</sequence>
<dbReference type="PANTHER" id="PTHR31827">
    <property type="entry name" value="EMB|CAB89363.1"/>
    <property type="match status" value="1"/>
</dbReference>
<dbReference type="RefSeq" id="XP_009825375.1">
    <property type="nucleotide sequence ID" value="XM_009827073.1"/>
</dbReference>
<gene>
    <name evidence="2" type="ORF">H257_03114</name>
</gene>
<evidence type="ECO:0000256" key="1">
    <source>
        <dbReference type="SAM" id="MobiDB-lite"/>
    </source>
</evidence>
<feature type="region of interest" description="Disordered" evidence="1">
    <location>
        <begin position="882"/>
        <end position="904"/>
    </location>
</feature>
<dbReference type="PANTHER" id="PTHR31827:SF1">
    <property type="entry name" value="EMB|CAB89363.1"/>
    <property type="match status" value="1"/>
</dbReference>
<proteinExistence type="predicted"/>
<feature type="compositionally biased region" description="Polar residues" evidence="1">
    <location>
        <begin position="892"/>
        <end position="904"/>
    </location>
</feature>
<feature type="region of interest" description="Disordered" evidence="1">
    <location>
        <begin position="550"/>
        <end position="618"/>
    </location>
</feature>
<feature type="compositionally biased region" description="Basic and acidic residues" evidence="1">
    <location>
        <begin position="801"/>
        <end position="810"/>
    </location>
</feature>
<dbReference type="EMBL" id="KI913118">
    <property type="protein sequence ID" value="ETV85357.1"/>
    <property type="molecule type" value="Genomic_DNA"/>
</dbReference>
<feature type="region of interest" description="Disordered" evidence="1">
    <location>
        <begin position="714"/>
        <end position="748"/>
    </location>
</feature>
<feature type="compositionally biased region" description="Polar residues" evidence="1">
    <location>
        <begin position="735"/>
        <end position="748"/>
    </location>
</feature>
<protein>
    <submittedName>
        <fullName evidence="2">Uncharacterized protein</fullName>
    </submittedName>
</protein>
<organism evidence="2">
    <name type="scientific">Aphanomyces astaci</name>
    <name type="common">Crayfish plague agent</name>
    <dbReference type="NCBI Taxonomy" id="112090"/>
    <lineage>
        <taxon>Eukaryota</taxon>
        <taxon>Sar</taxon>
        <taxon>Stramenopiles</taxon>
        <taxon>Oomycota</taxon>
        <taxon>Saprolegniomycetes</taxon>
        <taxon>Saprolegniales</taxon>
        <taxon>Verrucalvaceae</taxon>
        <taxon>Aphanomyces</taxon>
    </lineage>
</organism>
<evidence type="ECO:0000313" key="2">
    <source>
        <dbReference type="EMBL" id="ETV85357.1"/>
    </source>
</evidence>
<dbReference type="VEuPathDB" id="FungiDB:H257_03114"/>
<feature type="region of interest" description="Disordered" evidence="1">
    <location>
        <begin position="780"/>
        <end position="810"/>
    </location>
</feature>